<dbReference type="AlphaFoldDB" id="A0A9P6DFR0"/>
<keyword evidence="2" id="KW-1185">Reference proteome</keyword>
<evidence type="ECO:0000313" key="2">
    <source>
        <dbReference type="Proteomes" id="UP000886523"/>
    </source>
</evidence>
<protein>
    <recommendedName>
        <fullName evidence="3">Alpha/beta-hydrolase</fullName>
    </recommendedName>
</protein>
<comment type="caution">
    <text evidence="1">The sequence shown here is derived from an EMBL/GenBank/DDBJ whole genome shotgun (WGS) entry which is preliminary data.</text>
</comment>
<dbReference type="EMBL" id="MU129310">
    <property type="protein sequence ID" value="KAF9503721.1"/>
    <property type="molecule type" value="Genomic_DNA"/>
</dbReference>
<proteinExistence type="predicted"/>
<dbReference type="InterPro" id="IPR029058">
    <property type="entry name" value="AB_hydrolase_fold"/>
</dbReference>
<accession>A0A9P6DFR0</accession>
<dbReference type="OrthoDB" id="94039at2759"/>
<evidence type="ECO:0008006" key="3">
    <source>
        <dbReference type="Google" id="ProtNLM"/>
    </source>
</evidence>
<reference evidence="1" key="1">
    <citation type="journal article" date="2020" name="Nat. Commun.">
        <title>Large-scale genome sequencing of mycorrhizal fungi provides insights into the early evolution of symbiotic traits.</title>
        <authorList>
            <person name="Miyauchi S."/>
            <person name="Kiss E."/>
            <person name="Kuo A."/>
            <person name="Drula E."/>
            <person name="Kohler A."/>
            <person name="Sanchez-Garcia M."/>
            <person name="Morin E."/>
            <person name="Andreopoulos B."/>
            <person name="Barry K.W."/>
            <person name="Bonito G."/>
            <person name="Buee M."/>
            <person name="Carver A."/>
            <person name="Chen C."/>
            <person name="Cichocki N."/>
            <person name="Clum A."/>
            <person name="Culley D."/>
            <person name="Crous P.W."/>
            <person name="Fauchery L."/>
            <person name="Girlanda M."/>
            <person name="Hayes R.D."/>
            <person name="Keri Z."/>
            <person name="LaButti K."/>
            <person name="Lipzen A."/>
            <person name="Lombard V."/>
            <person name="Magnuson J."/>
            <person name="Maillard F."/>
            <person name="Murat C."/>
            <person name="Nolan M."/>
            <person name="Ohm R.A."/>
            <person name="Pangilinan J."/>
            <person name="Pereira M.F."/>
            <person name="Perotto S."/>
            <person name="Peter M."/>
            <person name="Pfister S."/>
            <person name="Riley R."/>
            <person name="Sitrit Y."/>
            <person name="Stielow J.B."/>
            <person name="Szollosi G."/>
            <person name="Zifcakova L."/>
            <person name="Stursova M."/>
            <person name="Spatafora J.W."/>
            <person name="Tedersoo L."/>
            <person name="Vaario L.M."/>
            <person name="Yamada A."/>
            <person name="Yan M."/>
            <person name="Wang P."/>
            <person name="Xu J."/>
            <person name="Bruns T."/>
            <person name="Baldrian P."/>
            <person name="Vilgalys R."/>
            <person name="Dunand C."/>
            <person name="Henrissat B."/>
            <person name="Grigoriev I.V."/>
            <person name="Hibbett D."/>
            <person name="Nagy L.G."/>
            <person name="Martin F.M."/>
        </authorList>
    </citation>
    <scope>NUCLEOTIDE SEQUENCE</scope>
    <source>
        <strain evidence="1">UP504</strain>
    </source>
</reference>
<feature type="non-terminal residue" evidence="1">
    <location>
        <position position="1"/>
    </location>
</feature>
<dbReference type="Proteomes" id="UP000886523">
    <property type="component" value="Unassembled WGS sequence"/>
</dbReference>
<sequence>PSFRSYPALPSPPRSIHFAPGYNVTTHIIPASHPRQSFLEPRRHSQLEPKRERQAWAIDTASKLRGKRAALRKLCAKNHDSGVLKDPQQELPVPVLWNVVNRYARVGAPKEKKDIGIIVVVAHSNGFHKEVWESTIKHLISFVARPSTGIHIDEIWSIDAVNSGDSALLNEKYLGDVFDWIDHARDVLNLVEDFIPEGPFVASTQPLPVHLDRVSSECSHGAGSLASVACANPNIFHSITLVEPIIFPEPNSRADSFVMGSLLRRPSWSSRKEAKAHFLRNPTFNVWAPEILDLYIQYGLVDIPPSDGAALSCVFFFFPQEAVCFADDFFEKETYEMLEELDEKVKIKWIMARGPLEGRTADLTQATVWRRPVNSTNVKINSSHLVCPANLFVMCNPLPTLDHVDCPGGASGSW</sequence>
<organism evidence="1 2">
    <name type="scientific">Hydnum rufescens UP504</name>
    <dbReference type="NCBI Taxonomy" id="1448309"/>
    <lineage>
        <taxon>Eukaryota</taxon>
        <taxon>Fungi</taxon>
        <taxon>Dikarya</taxon>
        <taxon>Basidiomycota</taxon>
        <taxon>Agaricomycotina</taxon>
        <taxon>Agaricomycetes</taxon>
        <taxon>Cantharellales</taxon>
        <taxon>Hydnaceae</taxon>
        <taxon>Hydnum</taxon>
    </lineage>
</organism>
<name>A0A9P6DFR0_9AGAM</name>
<dbReference type="SUPFAM" id="SSF53474">
    <property type="entry name" value="alpha/beta-Hydrolases"/>
    <property type="match status" value="1"/>
</dbReference>
<dbReference type="Gene3D" id="3.40.50.1820">
    <property type="entry name" value="alpha/beta hydrolase"/>
    <property type="match status" value="1"/>
</dbReference>
<gene>
    <name evidence="1" type="ORF">BS47DRAFT_1309373</name>
</gene>
<evidence type="ECO:0000313" key="1">
    <source>
        <dbReference type="EMBL" id="KAF9503721.1"/>
    </source>
</evidence>